<dbReference type="GeneID" id="96010508"/>
<evidence type="ECO:0008006" key="5">
    <source>
        <dbReference type="Google" id="ProtNLM"/>
    </source>
</evidence>
<dbReference type="Proteomes" id="UP000803884">
    <property type="component" value="Unassembled WGS sequence"/>
</dbReference>
<reference evidence="3 4" key="1">
    <citation type="journal article" date="2020" name="Microbiol. Resour. Announc.">
        <title>Draft Genome Sequence of a Cladosporium Species Isolated from the Mesophotic Ascidian Didemnum maculosum.</title>
        <authorList>
            <person name="Gioti A."/>
            <person name="Siaperas R."/>
            <person name="Nikolaivits E."/>
            <person name="Le Goff G."/>
            <person name="Ouazzani J."/>
            <person name="Kotoulas G."/>
            <person name="Topakas E."/>
        </authorList>
    </citation>
    <scope>NUCLEOTIDE SEQUENCE [LARGE SCALE GENOMIC DNA]</scope>
    <source>
        <strain evidence="3 4">TM138-S3</strain>
    </source>
</reference>
<gene>
    <name evidence="3" type="ORF">WHR41_09066</name>
</gene>
<protein>
    <recommendedName>
        <fullName evidence="5">Ribosomal protein YmL11, mitochondrial</fullName>
    </recommendedName>
</protein>
<proteinExistence type="inferred from homology"/>
<feature type="region of interest" description="Disordered" evidence="2">
    <location>
        <begin position="160"/>
        <end position="193"/>
    </location>
</feature>
<dbReference type="PANTHER" id="PTHR11560">
    <property type="entry name" value="39S RIBOSOMAL PROTEIN L10, MITOCHONDRIAL"/>
    <property type="match status" value="1"/>
</dbReference>
<feature type="region of interest" description="Disordered" evidence="2">
    <location>
        <begin position="37"/>
        <end position="68"/>
    </location>
</feature>
<dbReference type="EMBL" id="JAAQHG020000061">
    <property type="protein sequence ID" value="KAL1582181.1"/>
    <property type="molecule type" value="Genomic_DNA"/>
</dbReference>
<organism evidence="3 4">
    <name type="scientific">Cladosporium halotolerans</name>
    <dbReference type="NCBI Taxonomy" id="1052096"/>
    <lineage>
        <taxon>Eukaryota</taxon>
        <taxon>Fungi</taxon>
        <taxon>Dikarya</taxon>
        <taxon>Ascomycota</taxon>
        <taxon>Pezizomycotina</taxon>
        <taxon>Dothideomycetes</taxon>
        <taxon>Dothideomycetidae</taxon>
        <taxon>Cladosporiales</taxon>
        <taxon>Cladosporiaceae</taxon>
        <taxon>Cladosporium</taxon>
    </lineage>
</organism>
<keyword evidence="4" id="KW-1185">Reference proteome</keyword>
<comment type="similarity">
    <text evidence="1">Belongs to the universal ribosomal protein uL10 family.</text>
</comment>
<accession>A0AB34KDL6</accession>
<dbReference type="SUPFAM" id="SSF160369">
    <property type="entry name" value="Ribosomal protein L10-like"/>
    <property type="match status" value="1"/>
</dbReference>
<sequence>MPPRLRLQSKQLRLAATTTRAPQYVCWQCRHASTAAASTTTPAPPIDHMTHAPRPISHYPPTQPPSYKPPEFRKSQLHRQYQSVLRSSPLMLLFQHNNIKATEWTGIRRELANALKKADEELARSGDETMVGSSSKLQIVQTGIFASALKVVEFWEPKYLDQPPVNEPTDPKVSSSTPIHDTQPTNRDPSLTHGLSKNAYLAARNAKLQHGLEPLLSGPMAILTLPTVSPAHVKAALSILSPSKEIPAPKRRTTPSYHDPTVQTGLKKLMFLGARVEGKVFDMDGAKWVGSIEGGLTGLRAQLVGMLQGIGSGLTNTLESAGKSLYLTVEGRRGMLEDEQKEGKSEGQ</sequence>
<dbReference type="Gene3D" id="3.30.70.1730">
    <property type="match status" value="1"/>
</dbReference>
<dbReference type="RefSeq" id="XP_069225288.1">
    <property type="nucleotide sequence ID" value="XM_069377670.1"/>
</dbReference>
<evidence type="ECO:0000256" key="2">
    <source>
        <dbReference type="SAM" id="MobiDB-lite"/>
    </source>
</evidence>
<evidence type="ECO:0000256" key="1">
    <source>
        <dbReference type="ARBA" id="ARBA00008889"/>
    </source>
</evidence>
<name>A0AB34KDL6_9PEZI</name>
<evidence type="ECO:0000313" key="3">
    <source>
        <dbReference type="EMBL" id="KAL1582181.1"/>
    </source>
</evidence>
<comment type="caution">
    <text evidence="3">The sequence shown here is derived from an EMBL/GenBank/DDBJ whole genome shotgun (WGS) entry which is preliminary data.</text>
</comment>
<dbReference type="InterPro" id="IPR043141">
    <property type="entry name" value="Ribosomal_uL10-like_sf"/>
</dbReference>
<feature type="compositionally biased region" description="Polar residues" evidence="2">
    <location>
        <begin position="172"/>
        <end position="193"/>
    </location>
</feature>
<dbReference type="AlphaFoldDB" id="A0AB34KDL6"/>
<dbReference type="InterPro" id="IPR047865">
    <property type="entry name" value="Ribosomal_uL10_bac_type"/>
</dbReference>
<evidence type="ECO:0000313" key="4">
    <source>
        <dbReference type="Proteomes" id="UP000803884"/>
    </source>
</evidence>